<reference evidence="13 14" key="1">
    <citation type="submission" date="2016-07" db="EMBL/GenBank/DDBJ databases">
        <title>Pervasive Adenine N6-methylation of Active Genes in Fungi.</title>
        <authorList>
            <consortium name="DOE Joint Genome Institute"/>
            <person name="Mondo S.J."/>
            <person name="Dannebaum R.O."/>
            <person name="Kuo R.C."/>
            <person name="Labutti K."/>
            <person name="Haridas S."/>
            <person name="Kuo A."/>
            <person name="Salamov A."/>
            <person name="Ahrendt S.R."/>
            <person name="Lipzen A."/>
            <person name="Sullivan W."/>
            <person name="Andreopoulos W.B."/>
            <person name="Clum A."/>
            <person name="Lindquist E."/>
            <person name="Daum C."/>
            <person name="Ramamoorthy G.K."/>
            <person name="Gryganskyi A."/>
            <person name="Culley D."/>
            <person name="Magnuson J.K."/>
            <person name="James T.Y."/>
            <person name="O'Malley M.A."/>
            <person name="Stajich J.E."/>
            <person name="Spatafora J.W."/>
            <person name="Visel A."/>
            <person name="Grigoriev I.V."/>
        </authorList>
    </citation>
    <scope>NUCLEOTIDE SEQUENCE [LARGE SCALE GENOMIC DNA]</scope>
    <source>
        <strain evidence="13 14">NRRL 3301</strain>
    </source>
</reference>
<comment type="cofactor">
    <cofactor evidence="1">
        <name>Mn(2+)</name>
        <dbReference type="ChEBI" id="CHEBI:29035"/>
    </cofactor>
</comment>
<evidence type="ECO:0000256" key="3">
    <source>
        <dbReference type="ARBA" id="ARBA00006702"/>
    </source>
</evidence>
<comment type="similarity">
    <text evidence="3 10">Belongs to the PP2C family.</text>
</comment>
<evidence type="ECO:0000256" key="11">
    <source>
        <dbReference type="SAM" id="MobiDB-lite"/>
    </source>
</evidence>
<evidence type="ECO:0000256" key="1">
    <source>
        <dbReference type="ARBA" id="ARBA00001936"/>
    </source>
</evidence>
<accession>A0A1X2GCY7</accession>
<evidence type="ECO:0000259" key="12">
    <source>
        <dbReference type="PROSITE" id="PS51746"/>
    </source>
</evidence>
<dbReference type="OrthoDB" id="10264738at2759"/>
<gene>
    <name evidence="13" type="ORF">DM01DRAFT_1337538</name>
</gene>
<dbReference type="CDD" id="cd00143">
    <property type="entry name" value="PP2Cc"/>
    <property type="match status" value="1"/>
</dbReference>
<evidence type="ECO:0000256" key="2">
    <source>
        <dbReference type="ARBA" id="ARBA00001946"/>
    </source>
</evidence>
<dbReference type="InterPro" id="IPR015655">
    <property type="entry name" value="PP2C"/>
</dbReference>
<feature type="region of interest" description="Disordered" evidence="11">
    <location>
        <begin position="310"/>
        <end position="376"/>
    </location>
</feature>
<comment type="cofactor">
    <cofactor evidence="2">
        <name>Mg(2+)</name>
        <dbReference type="ChEBI" id="CHEBI:18420"/>
    </cofactor>
</comment>
<feature type="compositionally biased region" description="Pro residues" evidence="11">
    <location>
        <begin position="367"/>
        <end position="376"/>
    </location>
</feature>
<dbReference type="SMART" id="SM00332">
    <property type="entry name" value="PP2Cc"/>
    <property type="match status" value="1"/>
</dbReference>
<evidence type="ECO:0000256" key="7">
    <source>
        <dbReference type="ARBA" id="ARBA00022912"/>
    </source>
</evidence>
<dbReference type="InterPro" id="IPR000222">
    <property type="entry name" value="PP2C_BS"/>
</dbReference>
<comment type="catalytic activity">
    <reaction evidence="9">
        <text>O-phospho-L-threonyl-[protein] + H2O = L-threonyl-[protein] + phosphate</text>
        <dbReference type="Rhea" id="RHEA:47004"/>
        <dbReference type="Rhea" id="RHEA-COMP:11060"/>
        <dbReference type="Rhea" id="RHEA-COMP:11605"/>
        <dbReference type="ChEBI" id="CHEBI:15377"/>
        <dbReference type="ChEBI" id="CHEBI:30013"/>
        <dbReference type="ChEBI" id="CHEBI:43474"/>
        <dbReference type="ChEBI" id="CHEBI:61977"/>
        <dbReference type="EC" id="3.1.3.16"/>
    </reaction>
    <physiologicalReaction direction="left-to-right" evidence="9">
        <dbReference type="Rhea" id="RHEA:47005"/>
    </physiologicalReaction>
</comment>
<dbReference type="EC" id="3.1.3.16" evidence="4"/>
<dbReference type="Proteomes" id="UP000242146">
    <property type="component" value="Unassembled WGS sequence"/>
</dbReference>
<evidence type="ECO:0000256" key="4">
    <source>
        <dbReference type="ARBA" id="ARBA00013081"/>
    </source>
</evidence>
<dbReference type="STRING" id="101127.A0A1X2GCY7"/>
<evidence type="ECO:0000256" key="8">
    <source>
        <dbReference type="ARBA" id="ARBA00023211"/>
    </source>
</evidence>
<evidence type="ECO:0000256" key="6">
    <source>
        <dbReference type="ARBA" id="ARBA00022801"/>
    </source>
</evidence>
<dbReference type="InterPro" id="IPR036457">
    <property type="entry name" value="PPM-type-like_dom_sf"/>
</dbReference>
<name>A0A1X2GCY7_9FUNG</name>
<evidence type="ECO:0000313" key="14">
    <source>
        <dbReference type="Proteomes" id="UP000242146"/>
    </source>
</evidence>
<evidence type="ECO:0000313" key="13">
    <source>
        <dbReference type="EMBL" id="ORX50932.1"/>
    </source>
</evidence>
<evidence type="ECO:0000256" key="9">
    <source>
        <dbReference type="ARBA" id="ARBA00048832"/>
    </source>
</evidence>
<keyword evidence="8" id="KW-0464">Manganese</keyword>
<evidence type="ECO:0000256" key="5">
    <source>
        <dbReference type="ARBA" id="ARBA00022723"/>
    </source>
</evidence>
<dbReference type="Pfam" id="PF00481">
    <property type="entry name" value="PP2C"/>
    <property type="match status" value="1"/>
</dbReference>
<dbReference type="GO" id="GO:0004722">
    <property type="term" value="F:protein serine/threonine phosphatase activity"/>
    <property type="evidence" value="ECO:0007669"/>
    <property type="project" value="UniProtKB-EC"/>
</dbReference>
<keyword evidence="6 10" id="KW-0378">Hydrolase</keyword>
<keyword evidence="7 10" id="KW-0904">Protein phosphatase</keyword>
<dbReference type="PANTHER" id="PTHR13832:SF565">
    <property type="entry name" value="AT28366P-RELATED"/>
    <property type="match status" value="1"/>
</dbReference>
<dbReference type="Gene3D" id="3.60.40.10">
    <property type="entry name" value="PPM-type phosphatase domain"/>
    <property type="match status" value="1"/>
</dbReference>
<dbReference type="PROSITE" id="PS01032">
    <property type="entry name" value="PPM_1"/>
    <property type="match status" value="1"/>
</dbReference>
<feature type="domain" description="PPM-type phosphatase" evidence="12">
    <location>
        <begin position="23"/>
        <end position="286"/>
    </location>
</feature>
<dbReference type="PANTHER" id="PTHR13832">
    <property type="entry name" value="PROTEIN PHOSPHATASE 2C"/>
    <property type="match status" value="1"/>
</dbReference>
<dbReference type="InterPro" id="IPR001932">
    <property type="entry name" value="PPM-type_phosphatase-like_dom"/>
</dbReference>
<dbReference type="EMBL" id="MCGT01000022">
    <property type="protein sequence ID" value="ORX50932.1"/>
    <property type="molecule type" value="Genomic_DNA"/>
</dbReference>
<feature type="compositionally biased region" description="Polar residues" evidence="11">
    <location>
        <begin position="310"/>
        <end position="346"/>
    </location>
</feature>
<dbReference type="FunFam" id="3.60.40.10:FF:000016">
    <property type="entry name" value="Protein phosphatase 2C"/>
    <property type="match status" value="1"/>
</dbReference>
<evidence type="ECO:0000256" key="10">
    <source>
        <dbReference type="RuleBase" id="RU003465"/>
    </source>
</evidence>
<protein>
    <recommendedName>
        <fullName evidence="4">protein-serine/threonine phosphatase</fullName>
        <ecNumber evidence="4">3.1.3.16</ecNumber>
    </recommendedName>
</protein>
<organism evidence="13 14">
    <name type="scientific">Hesseltinella vesiculosa</name>
    <dbReference type="NCBI Taxonomy" id="101127"/>
    <lineage>
        <taxon>Eukaryota</taxon>
        <taxon>Fungi</taxon>
        <taxon>Fungi incertae sedis</taxon>
        <taxon>Mucoromycota</taxon>
        <taxon>Mucoromycotina</taxon>
        <taxon>Mucoromycetes</taxon>
        <taxon>Mucorales</taxon>
        <taxon>Cunninghamellaceae</taxon>
        <taxon>Hesseltinella</taxon>
    </lineage>
</organism>
<keyword evidence="5" id="KW-0479">Metal-binding</keyword>
<dbReference type="SUPFAM" id="SSF81606">
    <property type="entry name" value="PP2C-like"/>
    <property type="match status" value="1"/>
</dbReference>
<proteinExistence type="inferred from homology"/>
<keyword evidence="14" id="KW-1185">Reference proteome</keyword>
<feature type="compositionally biased region" description="Basic and acidic residues" evidence="11">
    <location>
        <begin position="347"/>
        <end position="360"/>
    </location>
</feature>
<sequence length="376" mass="41188">MGQTLSEPIVDKTTSADHNEKYLYGVSCMQGWRLTMEDAHATLLKLEDTDASFFGVYDGHGGSTIAEYTGQHLHEKVRQNAFFDKQDYRNALKHAFLTMDEDLKQDQSFAYDPSGCTAVTALFTPKNEIFVANAGDSRCIISVAGKAKALSFDHKPMDRLESQRIVAAGGFVEFGRVNGNLALSRAIGDFEFKQNDRLPAEEQIVTCNPDIISHEITDEDEFVVLACDGIWDCMSNQEVADYVRGHIALGQTVEQVCEAIMDHCLAPETDMGSVGCDNMSIVIVGLLNGRTPEQWYEWVASRVPQTVKDSLGNDVNVSQAKDTTKPSAQGNIGTSTNDTSVTTNADSHPEASTHQIHDGPFDQPEADLPPTPQDST</sequence>
<dbReference type="AlphaFoldDB" id="A0A1X2GCY7"/>
<dbReference type="GO" id="GO:0046872">
    <property type="term" value="F:metal ion binding"/>
    <property type="evidence" value="ECO:0007669"/>
    <property type="project" value="UniProtKB-KW"/>
</dbReference>
<comment type="caution">
    <text evidence="13">The sequence shown here is derived from an EMBL/GenBank/DDBJ whole genome shotgun (WGS) entry which is preliminary data.</text>
</comment>
<dbReference type="PROSITE" id="PS51746">
    <property type="entry name" value="PPM_2"/>
    <property type="match status" value="1"/>
</dbReference>